<dbReference type="InterPro" id="IPR011691">
    <property type="entry name" value="Vesicle_transpt_SFT2"/>
</dbReference>
<comment type="caution">
    <text evidence="13">The sequence shown here is derived from an EMBL/GenBank/DDBJ whole genome shotgun (WGS) entry which is preliminary data.</text>
</comment>
<proteinExistence type="inferred from homology"/>
<dbReference type="GO" id="GO:0016020">
    <property type="term" value="C:membrane"/>
    <property type="evidence" value="ECO:0007669"/>
    <property type="project" value="UniProtKB-SubCell"/>
</dbReference>
<dbReference type="GO" id="GO:0005737">
    <property type="term" value="C:cytoplasm"/>
    <property type="evidence" value="ECO:0007669"/>
    <property type="project" value="UniProtKB-ARBA"/>
</dbReference>
<feature type="transmembrane region" description="Helical" evidence="10">
    <location>
        <begin position="157"/>
        <end position="178"/>
    </location>
</feature>
<accession>A0A8S3WY33</accession>
<feature type="transmembrane region" description="Helical" evidence="10">
    <location>
        <begin position="133"/>
        <end position="151"/>
    </location>
</feature>
<evidence type="ECO:0000256" key="6">
    <source>
        <dbReference type="ARBA" id="ARBA00022989"/>
    </source>
</evidence>
<evidence type="ECO:0000256" key="2">
    <source>
        <dbReference type="ARBA" id="ARBA00004141"/>
    </source>
</evidence>
<keyword evidence="4 10" id="KW-0812">Transmembrane</keyword>
<feature type="region of interest" description="Disordered" evidence="11">
    <location>
        <begin position="248"/>
        <end position="268"/>
    </location>
</feature>
<dbReference type="PANTHER" id="PTHR23137:SF36">
    <property type="entry name" value="VESICLE TRANSPORT PROTEIN SFT2C"/>
    <property type="match status" value="1"/>
</dbReference>
<dbReference type="SMART" id="SM00355">
    <property type="entry name" value="ZnF_C2H2"/>
    <property type="match status" value="2"/>
</dbReference>
<dbReference type="AlphaFoldDB" id="A0A8S3WY33"/>
<evidence type="ECO:0000256" key="5">
    <source>
        <dbReference type="ARBA" id="ARBA00022927"/>
    </source>
</evidence>
<feature type="domain" description="C2H2-type" evidence="12">
    <location>
        <begin position="193"/>
        <end position="222"/>
    </location>
</feature>
<protein>
    <recommendedName>
        <fullName evidence="10">Vesicle transport protein</fullName>
    </recommendedName>
</protein>
<dbReference type="PROSITE" id="PS00028">
    <property type="entry name" value="ZINC_FINGER_C2H2_1"/>
    <property type="match status" value="1"/>
</dbReference>
<comment type="similarity">
    <text evidence="8 10">Belongs to the SFT2 family.</text>
</comment>
<dbReference type="EMBL" id="CAJQZP010000840">
    <property type="protein sequence ID" value="CAG4987698.1"/>
    <property type="molecule type" value="Genomic_DNA"/>
</dbReference>
<evidence type="ECO:0000313" key="13">
    <source>
        <dbReference type="EMBL" id="CAG4987698.1"/>
    </source>
</evidence>
<evidence type="ECO:0000256" key="7">
    <source>
        <dbReference type="ARBA" id="ARBA00023136"/>
    </source>
</evidence>
<keyword evidence="3 10" id="KW-0813">Transport</keyword>
<evidence type="ECO:0000256" key="3">
    <source>
        <dbReference type="ARBA" id="ARBA00022448"/>
    </source>
</evidence>
<evidence type="ECO:0000256" key="8">
    <source>
        <dbReference type="ARBA" id="ARBA00025800"/>
    </source>
</evidence>
<gene>
    <name evidence="13" type="ORF">PAPOLLO_LOCUS11494</name>
</gene>
<evidence type="ECO:0000256" key="10">
    <source>
        <dbReference type="RuleBase" id="RU363111"/>
    </source>
</evidence>
<dbReference type="GO" id="GO:0012505">
    <property type="term" value="C:endomembrane system"/>
    <property type="evidence" value="ECO:0007669"/>
    <property type="project" value="UniProtKB-ARBA"/>
</dbReference>
<keyword evidence="9" id="KW-0479">Metal-binding</keyword>
<feature type="transmembrane region" description="Helical" evidence="10">
    <location>
        <begin position="68"/>
        <end position="93"/>
    </location>
</feature>
<evidence type="ECO:0000259" key="12">
    <source>
        <dbReference type="PROSITE" id="PS50157"/>
    </source>
</evidence>
<dbReference type="Proteomes" id="UP000691718">
    <property type="component" value="Unassembled WGS sequence"/>
</dbReference>
<comment type="subcellular location">
    <subcellularLocation>
        <location evidence="2 10">Membrane</location>
        <topology evidence="2 10">Multi-pass membrane protein</topology>
    </subcellularLocation>
</comment>
<sequence>MANLKSDLDDYLLQNENRRSYKFGLPSFSTPSFFSRSNDETPTSTSTTSTWFQSVQKEYFTLSRTQRFLGFGICLFLGILCFILSFLYIPLLLLKARKFALLFTLGSLFFIFSFSFLYGPWSHFKSLFSKEKALTTSLYSFTLIATLYCALHLQSTPLTIVCAVGQVLALLWMMMGSIPGGSSGMRFFGNEALTCNVCDRSFSTRRQLSDHQQKKRHFGCSSCDSLFPSLMALEHHKEEFQHWSDSSYCSHSDSEDSDECHEDRHRLL</sequence>
<dbReference type="PANTHER" id="PTHR23137">
    <property type="entry name" value="VESICLE TRANSPORT PROTEIN-RELATED"/>
    <property type="match status" value="1"/>
</dbReference>
<dbReference type="GO" id="GO:0016192">
    <property type="term" value="P:vesicle-mediated transport"/>
    <property type="evidence" value="ECO:0007669"/>
    <property type="project" value="InterPro"/>
</dbReference>
<evidence type="ECO:0000256" key="11">
    <source>
        <dbReference type="SAM" id="MobiDB-lite"/>
    </source>
</evidence>
<keyword evidence="7 10" id="KW-0472">Membrane</keyword>
<keyword evidence="9" id="KW-0862">Zinc</keyword>
<evidence type="ECO:0000256" key="1">
    <source>
        <dbReference type="ARBA" id="ARBA00003566"/>
    </source>
</evidence>
<evidence type="ECO:0000256" key="4">
    <source>
        <dbReference type="ARBA" id="ARBA00022692"/>
    </source>
</evidence>
<reference evidence="13" key="1">
    <citation type="submission" date="2021-04" db="EMBL/GenBank/DDBJ databases">
        <authorList>
            <person name="Tunstrom K."/>
        </authorList>
    </citation>
    <scope>NUCLEOTIDE SEQUENCE</scope>
</reference>
<dbReference type="InterPro" id="IPR013087">
    <property type="entry name" value="Znf_C2H2_type"/>
</dbReference>
<keyword evidence="9" id="KW-0863">Zinc-finger</keyword>
<evidence type="ECO:0000256" key="9">
    <source>
        <dbReference type="PROSITE-ProRule" id="PRU00042"/>
    </source>
</evidence>
<dbReference type="OrthoDB" id="660759at2759"/>
<organism evidence="13 14">
    <name type="scientific">Parnassius apollo</name>
    <name type="common">Apollo butterfly</name>
    <name type="synonym">Papilio apollo</name>
    <dbReference type="NCBI Taxonomy" id="110799"/>
    <lineage>
        <taxon>Eukaryota</taxon>
        <taxon>Metazoa</taxon>
        <taxon>Ecdysozoa</taxon>
        <taxon>Arthropoda</taxon>
        <taxon>Hexapoda</taxon>
        <taxon>Insecta</taxon>
        <taxon>Pterygota</taxon>
        <taxon>Neoptera</taxon>
        <taxon>Endopterygota</taxon>
        <taxon>Lepidoptera</taxon>
        <taxon>Glossata</taxon>
        <taxon>Ditrysia</taxon>
        <taxon>Papilionoidea</taxon>
        <taxon>Papilionidae</taxon>
        <taxon>Parnassiinae</taxon>
        <taxon>Parnassini</taxon>
        <taxon>Parnassius</taxon>
        <taxon>Parnassius</taxon>
    </lineage>
</organism>
<feature type="transmembrane region" description="Helical" evidence="10">
    <location>
        <begin position="99"/>
        <end position="121"/>
    </location>
</feature>
<comment type="function">
    <text evidence="1 10">May be involved in fusion of retrograde transport vesicles derived from an endocytic compartment with the Golgi complex.</text>
</comment>
<keyword evidence="6 10" id="KW-1133">Transmembrane helix</keyword>
<dbReference type="GO" id="GO:0015031">
    <property type="term" value="P:protein transport"/>
    <property type="evidence" value="ECO:0007669"/>
    <property type="project" value="UniProtKB-KW"/>
</dbReference>
<keyword evidence="5 10" id="KW-0653">Protein transport</keyword>
<dbReference type="InterPro" id="IPR007305">
    <property type="entry name" value="Vesicle_transpt_Got1/SFT2"/>
</dbReference>
<dbReference type="GO" id="GO:0008270">
    <property type="term" value="F:zinc ion binding"/>
    <property type="evidence" value="ECO:0007669"/>
    <property type="project" value="UniProtKB-KW"/>
</dbReference>
<name>A0A8S3WY33_PARAO</name>
<keyword evidence="14" id="KW-1185">Reference proteome</keyword>
<dbReference type="PROSITE" id="PS50157">
    <property type="entry name" value="ZINC_FINGER_C2H2_2"/>
    <property type="match status" value="1"/>
</dbReference>
<dbReference type="Pfam" id="PF04178">
    <property type="entry name" value="Got1"/>
    <property type="match status" value="1"/>
</dbReference>
<evidence type="ECO:0000313" key="14">
    <source>
        <dbReference type="Proteomes" id="UP000691718"/>
    </source>
</evidence>